<dbReference type="InterPro" id="IPR015919">
    <property type="entry name" value="Cadherin-like_sf"/>
</dbReference>
<evidence type="ECO:0008006" key="3">
    <source>
        <dbReference type="Google" id="ProtNLM"/>
    </source>
</evidence>
<dbReference type="GO" id="GO:0016020">
    <property type="term" value="C:membrane"/>
    <property type="evidence" value="ECO:0007669"/>
    <property type="project" value="InterPro"/>
</dbReference>
<dbReference type="RefSeq" id="WP_330764117.1">
    <property type="nucleotide sequence ID" value="NZ_LOWN01000041.1"/>
</dbReference>
<evidence type="ECO:0000313" key="1">
    <source>
        <dbReference type="EMBL" id="PRH42247.1"/>
    </source>
</evidence>
<accession>A0AA44Y2E9</accession>
<dbReference type="InterPro" id="IPR013783">
    <property type="entry name" value="Ig-like_fold"/>
</dbReference>
<dbReference type="SUPFAM" id="SSF49313">
    <property type="entry name" value="Cadherin-like"/>
    <property type="match status" value="1"/>
</dbReference>
<gene>
    <name evidence="1" type="ORF">C6T65_11225</name>
</gene>
<organism evidence="1 2">
    <name type="scientific">Burkholderia vietnamiensis</name>
    <dbReference type="NCBI Taxonomy" id="60552"/>
    <lineage>
        <taxon>Bacteria</taxon>
        <taxon>Pseudomonadati</taxon>
        <taxon>Pseudomonadota</taxon>
        <taxon>Betaproteobacteria</taxon>
        <taxon>Burkholderiales</taxon>
        <taxon>Burkholderiaceae</taxon>
        <taxon>Burkholderia</taxon>
        <taxon>Burkholderia cepacia complex</taxon>
    </lineage>
</organism>
<protein>
    <recommendedName>
        <fullName evidence="3">Dystroglycan-type cadherin-like domain-containing protein</fullName>
    </recommendedName>
</protein>
<dbReference type="Proteomes" id="UP000237632">
    <property type="component" value="Unassembled WGS sequence"/>
</dbReference>
<reference evidence="1 2" key="1">
    <citation type="submission" date="2018-03" db="EMBL/GenBank/DDBJ databases">
        <authorList>
            <person name="Nguyen K."/>
            <person name="Fouts D."/>
            <person name="Sutton G."/>
        </authorList>
    </citation>
    <scope>NUCLEOTIDE SEQUENCE [LARGE SCALE GENOMIC DNA]</scope>
    <source>
        <strain evidence="1 2">AU3578</strain>
    </source>
</reference>
<sequence length="466" mass="47485">AGGTATLAQWQAALRSVTYTDTAVTTDTTTRSIGFTINDGVKTSAALERSVSVTATHQTPLLGVDGTQLSYTAGGRVTVPVSVGAGITLTDLNATAPTTATIAFSGAFDAQHDVLSFAAGAATGDIAASFDAAHGTLTLHSASGNATLAQWQAALTAVGYLHTQAEHTGSTRTLVFTVGDGVKTSAPLTRTLTIVGTAQPVGTPILPQWVLPHDQNGQPDREQTGAMPIGLPHAAPLLADDSLGQSDGVSSPLIVLDAFGATSQRDVGSIGTRDTFTFASHGARERSLGDTHVRPLDSLVPAGIEGATPAAHPLAPIDVHPLHRAGQDFAVNVRTLVQTPATRDAQAPGADDAAVTAVTLANGAPLPAWLHYDAQSGVLSGKPPAGVHDVRVTLVQRDAAGNLVRREVTMRFDAHGNAAGKPAEHGKGNGHAVAPHAQAAPLAKPSLAAQFANALATLHVTGERRS</sequence>
<dbReference type="EMBL" id="PVHK01000082">
    <property type="protein sequence ID" value="PRH42247.1"/>
    <property type="molecule type" value="Genomic_DNA"/>
</dbReference>
<comment type="caution">
    <text evidence="1">The sequence shown here is derived from an EMBL/GenBank/DDBJ whole genome shotgun (WGS) entry which is preliminary data.</text>
</comment>
<evidence type="ECO:0000313" key="2">
    <source>
        <dbReference type="Proteomes" id="UP000237632"/>
    </source>
</evidence>
<dbReference type="Gene3D" id="2.60.40.10">
    <property type="entry name" value="Immunoglobulins"/>
    <property type="match status" value="1"/>
</dbReference>
<dbReference type="Pfam" id="PF05345">
    <property type="entry name" value="He_PIG"/>
    <property type="match status" value="1"/>
</dbReference>
<dbReference type="GO" id="GO:0005509">
    <property type="term" value="F:calcium ion binding"/>
    <property type="evidence" value="ECO:0007669"/>
    <property type="project" value="InterPro"/>
</dbReference>
<feature type="non-terminal residue" evidence="1">
    <location>
        <position position="1"/>
    </location>
</feature>
<proteinExistence type="predicted"/>
<dbReference type="AlphaFoldDB" id="A0AA44Y2E9"/>
<name>A0AA44Y2E9_BURVI</name>